<accession>A0A2S9XQD6</accession>
<evidence type="ECO:0000256" key="1">
    <source>
        <dbReference type="SAM" id="Phobius"/>
    </source>
</evidence>
<organism evidence="2 3">
    <name type="scientific">Enhygromyxa salina</name>
    <dbReference type="NCBI Taxonomy" id="215803"/>
    <lineage>
        <taxon>Bacteria</taxon>
        <taxon>Pseudomonadati</taxon>
        <taxon>Myxococcota</taxon>
        <taxon>Polyangia</taxon>
        <taxon>Nannocystales</taxon>
        <taxon>Nannocystaceae</taxon>
        <taxon>Enhygromyxa</taxon>
    </lineage>
</organism>
<evidence type="ECO:0000313" key="2">
    <source>
        <dbReference type="EMBL" id="PRP95077.1"/>
    </source>
</evidence>
<evidence type="ECO:0008006" key="4">
    <source>
        <dbReference type="Google" id="ProtNLM"/>
    </source>
</evidence>
<dbReference type="EMBL" id="PVNL01000138">
    <property type="protein sequence ID" value="PRP95077.1"/>
    <property type="molecule type" value="Genomic_DNA"/>
</dbReference>
<feature type="transmembrane region" description="Helical" evidence="1">
    <location>
        <begin position="193"/>
        <end position="215"/>
    </location>
</feature>
<keyword evidence="1" id="KW-0812">Transmembrane</keyword>
<sequence>MFVVTWLWLWVRPSSPLQEDTSRDLAFARELVDGTQLHLHGAWASFAALHQGTTWIDFLALCQLAGLGISGIEIVLTTLLAATVAVAYLGFARLLPDRADPLVRALAPVVGAVTVLAALPMTCEMPLLWQPILLPVPIVLAHLCLWRLLRDGALIDALALAVLCSFALDVHVVSLGLAMLAVVAVPLASDRPWLATPASLALALATLALCSPAAITGNFGILREQGWLVPISVVLAAAALVGALVRGRFAALGWEARLRVALGGELMVMASIIAASLHPATPALTGRYLLPFVPAVGFAVGLAASRTNSRVSLLGSTALALVLVVASRSWLRPDNARALPIYPAWRVDEFEPVAELLRERGLTWTELAGRLQGPSHAMVLSHLSSLVDPGSPDPAHAESGLVLVALDGEQAEQVLDELPRDPELVTTLELDDELHAVLLQTSARADRLGVELCRDGRDCTAVSIATDSRTHQAHPNTWVGRAPGHQWLTADGRAQPEQLLWRFPISPGPRAVLLLSTTLSEPCAWSFVAAEGFEPSTPLPSPLLQLDEDDSGFVLVSRRLVDDHDDQSACGEHGLFPPSIIETAPEWVRLRELLTPAWAVHQP</sequence>
<gene>
    <name evidence="2" type="ORF">ENSA7_73910</name>
</gene>
<keyword evidence="1" id="KW-1133">Transmembrane helix</keyword>
<feature type="transmembrane region" description="Helical" evidence="1">
    <location>
        <begin position="102"/>
        <end position="121"/>
    </location>
</feature>
<reference evidence="2 3" key="1">
    <citation type="submission" date="2018-03" db="EMBL/GenBank/DDBJ databases">
        <title>Draft Genome Sequences of the Obligatory Marine Myxobacteria Enhygromyxa salina SWB007.</title>
        <authorList>
            <person name="Poehlein A."/>
            <person name="Moghaddam J.A."/>
            <person name="Harms H."/>
            <person name="Alanjari M."/>
            <person name="Koenig G.M."/>
            <person name="Daniel R."/>
            <person name="Schaeberle T.F."/>
        </authorList>
    </citation>
    <scope>NUCLEOTIDE SEQUENCE [LARGE SCALE GENOMIC DNA]</scope>
    <source>
        <strain evidence="2 3">SWB007</strain>
    </source>
</reference>
<dbReference type="AlphaFoldDB" id="A0A2S9XQD6"/>
<feature type="transmembrane region" description="Helical" evidence="1">
    <location>
        <begin position="158"/>
        <end position="187"/>
    </location>
</feature>
<feature type="transmembrane region" description="Helical" evidence="1">
    <location>
        <begin position="227"/>
        <end position="245"/>
    </location>
</feature>
<feature type="transmembrane region" description="Helical" evidence="1">
    <location>
        <begin position="127"/>
        <end position="146"/>
    </location>
</feature>
<proteinExistence type="predicted"/>
<feature type="transmembrane region" description="Helical" evidence="1">
    <location>
        <begin position="64"/>
        <end position="90"/>
    </location>
</feature>
<feature type="transmembrane region" description="Helical" evidence="1">
    <location>
        <begin position="311"/>
        <end position="331"/>
    </location>
</feature>
<keyword evidence="1" id="KW-0472">Membrane</keyword>
<comment type="caution">
    <text evidence="2">The sequence shown here is derived from an EMBL/GenBank/DDBJ whole genome shotgun (WGS) entry which is preliminary data.</text>
</comment>
<name>A0A2S9XQD6_9BACT</name>
<feature type="transmembrane region" description="Helical" evidence="1">
    <location>
        <begin position="288"/>
        <end position="305"/>
    </location>
</feature>
<evidence type="ECO:0000313" key="3">
    <source>
        <dbReference type="Proteomes" id="UP000238823"/>
    </source>
</evidence>
<protein>
    <recommendedName>
        <fullName evidence="4">Glycosyltransferase RgtA/B/C/D-like domain-containing protein</fullName>
    </recommendedName>
</protein>
<dbReference type="Proteomes" id="UP000238823">
    <property type="component" value="Unassembled WGS sequence"/>
</dbReference>